<sequence length="49" mass="5672">MIKRYSGTQESMFVMYKLPGSDSITAGTNIKKKRKNNIKQDMMKSKNWG</sequence>
<dbReference type="EMBL" id="GBRH01279612">
    <property type="protein sequence ID" value="JAD18283.1"/>
    <property type="molecule type" value="Transcribed_RNA"/>
</dbReference>
<evidence type="ECO:0000313" key="1">
    <source>
        <dbReference type="EMBL" id="JAD18283.1"/>
    </source>
</evidence>
<accession>A0A0A8XZT6</accession>
<proteinExistence type="predicted"/>
<name>A0A0A8XZT6_ARUDO</name>
<reference evidence="1" key="1">
    <citation type="submission" date="2014-09" db="EMBL/GenBank/DDBJ databases">
        <authorList>
            <person name="Magalhaes I.L.F."/>
            <person name="Oliveira U."/>
            <person name="Santos F.R."/>
            <person name="Vidigal T.H.D.A."/>
            <person name="Brescovit A.D."/>
            <person name="Santos A.J."/>
        </authorList>
    </citation>
    <scope>NUCLEOTIDE SEQUENCE</scope>
    <source>
        <tissue evidence="1">Shoot tissue taken approximately 20 cm above the soil surface</tissue>
    </source>
</reference>
<protein>
    <submittedName>
        <fullName evidence="1">Uncharacterized protein</fullName>
    </submittedName>
</protein>
<organism evidence="1">
    <name type="scientific">Arundo donax</name>
    <name type="common">Giant reed</name>
    <name type="synonym">Donax arundinaceus</name>
    <dbReference type="NCBI Taxonomy" id="35708"/>
    <lineage>
        <taxon>Eukaryota</taxon>
        <taxon>Viridiplantae</taxon>
        <taxon>Streptophyta</taxon>
        <taxon>Embryophyta</taxon>
        <taxon>Tracheophyta</taxon>
        <taxon>Spermatophyta</taxon>
        <taxon>Magnoliopsida</taxon>
        <taxon>Liliopsida</taxon>
        <taxon>Poales</taxon>
        <taxon>Poaceae</taxon>
        <taxon>PACMAD clade</taxon>
        <taxon>Arundinoideae</taxon>
        <taxon>Arundineae</taxon>
        <taxon>Arundo</taxon>
    </lineage>
</organism>
<reference evidence="1" key="2">
    <citation type="journal article" date="2015" name="Data Brief">
        <title>Shoot transcriptome of the giant reed, Arundo donax.</title>
        <authorList>
            <person name="Barrero R.A."/>
            <person name="Guerrero F.D."/>
            <person name="Moolhuijzen P."/>
            <person name="Goolsby J.A."/>
            <person name="Tidwell J."/>
            <person name="Bellgard S.E."/>
            <person name="Bellgard M.I."/>
        </authorList>
    </citation>
    <scope>NUCLEOTIDE SEQUENCE</scope>
    <source>
        <tissue evidence="1">Shoot tissue taken approximately 20 cm above the soil surface</tissue>
    </source>
</reference>
<dbReference type="AlphaFoldDB" id="A0A0A8XZT6"/>